<sequence>MDLRTTNDTQSNCPKLNWKKLSELLIFIEENFRQRSAKGTLMWVAYPLIQNPCCKSLPIKTWYPVNVAEFPNYQIAYILQFFGQIYVAIGYGICGGLYVSIILLLCGQYDILYASLKNLDEFPDTEISNDSYLKDVVKPLTSLHEHREHRHLNEDEQECNQYFVSTEKYDDSENMLKFSSKAIKGRKTLSDCVEHHNMILHTAKMIENYFKWLILPRFTFTTLLLCTLAYVLSTMEEFSVGKIASLLIYMALSASELLLFTYSGELLKHHSCRGSEALMRTKWETFDATLRRDMVLVQRIAAKPIIMTAGGMFYINMNQFRSVISSAFSVFTLLQNLKEKSS</sequence>
<gene>
    <name evidence="10" type="ORF">CLUMA_CG010696</name>
</gene>
<dbReference type="EMBL" id="CVRI01000047">
    <property type="protein sequence ID" value="CRK97301.1"/>
    <property type="molecule type" value="Genomic_DNA"/>
</dbReference>
<comment type="subcellular location">
    <subcellularLocation>
        <location evidence="9">Cell membrane</location>
        <topology evidence="9">Multi-pass membrane protein</topology>
    </subcellularLocation>
    <subcellularLocation>
        <location evidence="1">Membrane</location>
        <topology evidence="1">Multi-pass membrane protein</topology>
    </subcellularLocation>
</comment>
<dbReference type="GO" id="GO:0004984">
    <property type="term" value="F:olfactory receptor activity"/>
    <property type="evidence" value="ECO:0007669"/>
    <property type="project" value="InterPro"/>
</dbReference>
<comment type="similarity">
    <text evidence="9">Belongs to the insect chemoreceptor superfamily. Heteromeric odorant receptor channel (TC 1.A.69) family.</text>
</comment>
<dbReference type="GO" id="GO:0005886">
    <property type="term" value="C:plasma membrane"/>
    <property type="evidence" value="ECO:0007669"/>
    <property type="project" value="UniProtKB-SubCell"/>
</dbReference>
<keyword evidence="8 9" id="KW-0807">Transducer</keyword>
<reference evidence="10 11" key="1">
    <citation type="submission" date="2015-04" db="EMBL/GenBank/DDBJ databases">
        <authorList>
            <person name="Syromyatnikov M.Y."/>
            <person name="Popov V.N."/>
        </authorList>
    </citation>
    <scope>NUCLEOTIDE SEQUENCE [LARGE SCALE GENOMIC DNA]</scope>
</reference>
<feature type="transmembrane region" description="Helical" evidence="9">
    <location>
        <begin position="243"/>
        <end position="263"/>
    </location>
</feature>
<evidence type="ECO:0000256" key="1">
    <source>
        <dbReference type="ARBA" id="ARBA00004141"/>
    </source>
</evidence>
<dbReference type="STRING" id="568069.A0A1J1IAJ1"/>
<evidence type="ECO:0000313" key="11">
    <source>
        <dbReference type="Proteomes" id="UP000183832"/>
    </source>
</evidence>
<keyword evidence="6 9" id="KW-0472">Membrane</keyword>
<dbReference type="GO" id="GO:0007165">
    <property type="term" value="P:signal transduction"/>
    <property type="evidence" value="ECO:0007669"/>
    <property type="project" value="UniProtKB-KW"/>
</dbReference>
<evidence type="ECO:0000313" key="10">
    <source>
        <dbReference type="EMBL" id="CRK97301.1"/>
    </source>
</evidence>
<evidence type="ECO:0000256" key="4">
    <source>
        <dbReference type="ARBA" id="ARBA00022725"/>
    </source>
</evidence>
<protein>
    <recommendedName>
        <fullName evidence="9">Odorant receptor</fullName>
    </recommendedName>
</protein>
<evidence type="ECO:0000256" key="5">
    <source>
        <dbReference type="ARBA" id="ARBA00022989"/>
    </source>
</evidence>
<keyword evidence="3 9" id="KW-0812">Transmembrane</keyword>
<evidence type="ECO:0000256" key="9">
    <source>
        <dbReference type="RuleBase" id="RU351113"/>
    </source>
</evidence>
<keyword evidence="4 9" id="KW-0552">Olfaction</keyword>
<evidence type="ECO:0000256" key="2">
    <source>
        <dbReference type="ARBA" id="ARBA00022606"/>
    </source>
</evidence>
<keyword evidence="2 9" id="KW-0716">Sensory transduction</keyword>
<dbReference type="PANTHER" id="PTHR21137:SF42">
    <property type="entry name" value="ODORANT RECEPTOR 83A"/>
    <property type="match status" value="1"/>
</dbReference>
<dbReference type="Proteomes" id="UP000183832">
    <property type="component" value="Unassembled WGS sequence"/>
</dbReference>
<dbReference type="OrthoDB" id="7759131at2759"/>
<keyword evidence="7 9" id="KW-0675">Receptor</keyword>
<evidence type="ECO:0000256" key="7">
    <source>
        <dbReference type="ARBA" id="ARBA00023170"/>
    </source>
</evidence>
<feature type="transmembrane region" description="Helical" evidence="9">
    <location>
        <begin position="85"/>
        <end position="107"/>
    </location>
</feature>
<organism evidence="10 11">
    <name type="scientific">Clunio marinus</name>
    <dbReference type="NCBI Taxonomy" id="568069"/>
    <lineage>
        <taxon>Eukaryota</taxon>
        <taxon>Metazoa</taxon>
        <taxon>Ecdysozoa</taxon>
        <taxon>Arthropoda</taxon>
        <taxon>Hexapoda</taxon>
        <taxon>Insecta</taxon>
        <taxon>Pterygota</taxon>
        <taxon>Neoptera</taxon>
        <taxon>Endopterygota</taxon>
        <taxon>Diptera</taxon>
        <taxon>Nematocera</taxon>
        <taxon>Chironomoidea</taxon>
        <taxon>Chironomidae</taxon>
        <taxon>Clunio</taxon>
    </lineage>
</organism>
<accession>A0A1J1IAJ1</accession>
<keyword evidence="11" id="KW-1185">Reference proteome</keyword>
<comment type="caution">
    <text evidence="9">Lacks conserved residue(s) required for the propagation of feature annotation.</text>
</comment>
<evidence type="ECO:0000256" key="6">
    <source>
        <dbReference type="ARBA" id="ARBA00023136"/>
    </source>
</evidence>
<proteinExistence type="inferred from homology"/>
<evidence type="ECO:0000256" key="3">
    <source>
        <dbReference type="ARBA" id="ARBA00022692"/>
    </source>
</evidence>
<dbReference type="InterPro" id="IPR004117">
    <property type="entry name" value="7tm6_olfct_rcpt"/>
</dbReference>
<dbReference type="AlphaFoldDB" id="A0A1J1IAJ1"/>
<dbReference type="GO" id="GO:0005549">
    <property type="term" value="F:odorant binding"/>
    <property type="evidence" value="ECO:0007669"/>
    <property type="project" value="InterPro"/>
</dbReference>
<keyword evidence="5 9" id="KW-1133">Transmembrane helix</keyword>
<evidence type="ECO:0000256" key="8">
    <source>
        <dbReference type="ARBA" id="ARBA00023224"/>
    </source>
</evidence>
<feature type="transmembrane region" description="Helical" evidence="9">
    <location>
        <begin position="212"/>
        <end position="231"/>
    </location>
</feature>
<dbReference type="PANTHER" id="PTHR21137">
    <property type="entry name" value="ODORANT RECEPTOR"/>
    <property type="match status" value="1"/>
</dbReference>
<name>A0A1J1IAJ1_9DIPT</name>
<dbReference type="Pfam" id="PF02949">
    <property type="entry name" value="7tm_6"/>
    <property type="match status" value="1"/>
</dbReference>